<dbReference type="Proteomes" id="UP001211065">
    <property type="component" value="Unassembled WGS sequence"/>
</dbReference>
<gene>
    <name evidence="1" type="ORF">HK099_007488</name>
</gene>
<keyword evidence="2" id="KW-1185">Reference proteome</keyword>
<name>A0AAD5U917_9FUNG</name>
<organism evidence="1 2">
    <name type="scientific">Clydaea vesicula</name>
    <dbReference type="NCBI Taxonomy" id="447962"/>
    <lineage>
        <taxon>Eukaryota</taxon>
        <taxon>Fungi</taxon>
        <taxon>Fungi incertae sedis</taxon>
        <taxon>Chytridiomycota</taxon>
        <taxon>Chytridiomycota incertae sedis</taxon>
        <taxon>Chytridiomycetes</taxon>
        <taxon>Lobulomycetales</taxon>
        <taxon>Lobulomycetaceae</taxon>
        <taxon>Clydaea</taxon>
    </lineage>
</organism>
<dbReference type="Gene3D" id="3.30.210.10">
    <property type="entry name" value="DNA polymerase, thumb domain"/>
    <property type="match status" value="1"/>
</dbReference>
<dbReference type="EMBL" id="JADGJW010000073">
    <property type="protein sequence ID" value="KAJ3225015.1"/>
    <property type="molecule type" value="Genomic_DNA"/>
</dbReference>
<dbReference type="InterPro" id="IPR037160">
    <property type="entry name" value="DNA_Pol_thumb_sf"/>
</dbReference>
<comment type="caution">
    <text evidence="1">The sequence shown here is derived from an EMBL/GenBank/DDBJ whole genome shotgun (WGS) entry which is preliminary data.</text>
</comment>
<reference evidence="1" key="1">
    <citation type="submission" date="2020-05" db="EMBL/GenBank/DDBJ databases">
        <title>Phylogenomic resolution of chytrid fungi.</title>
        <authorList>
            <person name="Stajich J.E."/>
            <person name="Amses K."/>
            <person name="Simmons R."/>
            <person name="Seto K."/>
            <person name="Myers J."/>
            <person name="Bonds A."/>
            <person name="Quandt C.A."/>
            <person name="Barry K."/>
            <person name="Liu P."/>
            <person name="Grigoriev I."/>
            <person name="Longcore J.E."/>
            <person name="James T.Y."/>
        </authorList>
    </citation>
    <scope>NUCLEOTIDE SEQUENCE</scope>
    <source>
        <strain evidence="1">JEL0476</strain>
    </source>
</reference>
<protein>
    <submittedName>
        <fullName evidence="1">Uncharacterized protein</fullName>
    </submittedName>
</protein>
<sequence>MHEDDANENFFNKFKSDFEEDLKSSKIFYQLLSVDNGAIKSLLLEKNIVIEKNGLRKNFIFGNGNKKGKYFKVHENGDEKNEVDHKEVEKIKIFSEEDIFNVLGIKFVEESERMTSM</sequence>
<evidence type="ECO:0000313" key="2">
    <source>
        <dbReference type="Proteomes" id="UP001211065"/>
    </source>
</evidence>
<accession>A0AAD5U917</accession>
<proteinExistence type="predicted"/>
<dbReference type="AlphaFoldDB" id="A0AAD5U917"/>
<evidence type="ECO:0000313" key="1">
    <source>
        <dbReference type="EMBL" id="KAJ3225015.1"/>
    </source>
</evidence>